<dbReference type="EMBL" id="CM055745">
    <property type="protein sequence ID" value="KAJ7997724.1"/>
    <property type="molecule type" value="Genomic_DNA"/>
</dbReference>
<accession>A0ACC2G286</accession>
<name>A0ACC2G286_DALPE</name>
<proteinExistence type="predicted"/>
<protein>
    <submittedName>
        <fullName evidence="1">Uncharacterized protein</fullName>
    </submittedName>
</protein>
<comment type="caution">
    <text evidence="1">The sequence shown here is derived from an EMBL/GenBank/DDBJ whole genome shotgun (WGS) entry which is preliminary data.</text>
</comment>
<evidence type="ECO:0000313" key="2">
    <source>
        <dbReference type="Proteomes" id="UP001157502"/>
    </source>
</evidence>
<dbReference type="Proteomes" id="UP001157502">
    <property type="component" value="Chromosome 18"/>
</dbReference>
<organism evidence="1 2">
    <name type="scientific">Dallia pectoralis</name>
    <name type="common">Alaska blackfish</name>
    <dbReference type="NCBI Taxonomy" id="75939"/>
    <lineage>
        <taxon>Eukaryota</taxon>
        <taxon>Metazoa</taxon>
        <taxon>Chordata</taxon>
        <taxon>Craniata</taxon>
        <taxon>Vertebrata</taxon>
        <taxon>Euteleostomi</taxon>
        <taxon>Actinopterygii</taxon>
        <taxon>Neopterygii</taxon>
        <taxon>Teleostei</taxon>
        <taxon>Protacanthopterygii</taxon>
        <taxon>Esociformes</taxon>
        <taxon>Umbridae</taxon>
        <taxon>Dallia</taxon>
    </lineage>
</organism>
<reference evidence="1" key="1">
    <citation type="submission" date="2021-05" db="EMBL/GenBank/DDBJ databases">
        <authorList>
            <person name="Pan Q."/>
            <person name="Jouanno E."/>
            <person name="Zahm M."/>
            <person name="Klopp C."/>
            <person name="Cabau C."/>
            <person name="Louis A."/>
            <person name="Berthelot C."/>
            <person name="Parey E."/>
            <person name="Roest Crollius H."/>
            <person name="Montfort J."/>
            <person name="Robinson-Rechavi M."/>
            <person name="Bouchez O."/>
            <person name="Lampietro C."/>
            <person name="Lopez Roques C."/>
            <person name="Donnadieu C."/>
            <person name="Postlethwait J."/>
            <person name="Bobe J."/>
            <person name="Dillon D."/>
            <person name="Chandos A."/>
            <person name="von Hippel F."/>
            <person name="Guiguen Y."/>
        </authorList>
    </citation>
    <scope>NUCLEOTIDE SEQUENCE</scope>
    <source>
        <strain evidence="1">YG-Jan2019</strain>
    </source>
</reference>
<keyword evidence="2" id="KW-1185">Reference proteome</keyword>
<evidence type="ECO:0000313" key="1">
    <source>
        <dbReference type="EMBL" id="KAJ7997724.1"/>
    </source>
</evidence>
<gene>
    <name evidence="1" type="ORF">DPEC_G00215090</name>
</gene>
<sequence length="97" mass="9884">MNSHRSQQSRTVSGFCGGASYSAPSDEAHRHPTERQEDIPEAPQSNFWGGANGVFTEVRGENTHDPGAATAAPHCSGAAARASKSHGAAATTPAPAG</sequence>